<dbReference type="InterPro" id="IPR036388">
    <property type="entry name" value="WH-like_DNA-bd_sf"/>
</dbReference>
<dbReference type="InterPro" id="IPR007630">
    <property type="entry name" value="RNA_pol_sigma70_r4"/>
</dbReference>
<dbReference type="InterPro" id="IPR050239">
    <property type="entry name" value="Sigma-70_RNA_pol_init_factors"/>
</dbReference>
<evidence type="ECO:0000256" key="3">
    <source>
        <dbReference type="ARBA" id="ARBA00023125"/>
    </source>
</evidence>
<evidence type="ECO:0000259" key="5">
    <source>
        <dbReference type="PROSITE" id="PS00715"/>
    </source>
</evidence>
<accession>A0A9W6GQ08</accession>
<dbReference type="Gene3D" id="1.10.601.10">
    <property type="entry name" value="RNA Polymerase Primary Sigma Factor"/>
    <property type="match status" value="1"/>
</dbReference>
<keyword evidence="2" id="KW-0731">Sigma factor</keyword>
<dbReference type="NCBIfam" id="TIGR02937">
    <property type="entry name" value="sigma70-ECF"/>
    <property type="match status" value="1"/>
</dbReference>
<dbReference type="PANTHER" id="PTHR30603">
    <property type="entry name" value="RNA POLYMERASE SIGMA FACTOR RPO"/>
    <property type="match status" value="1"/>
</dbReference>
<protein>
    <recommendedName>
        <fullName evidence="5">RNA polymerase sigma-70 domain-containing protein</fullName>
    </recommendedName>
</protein>
<dbReference type="InterPro" id="IPR013324">
    <property type="entry name" value="RNA_pol_sigma_r3/r4-like"/>
</dbReference>
<dbReference type="Pfam" id="PF04542">
    <property type="entry name" value="Sigma70_r2"/>
    <property type="match status" value="1"/>
</dbReference>
<evidence type="ECO:0000256" key="4">
    <source>
        <dbReference type="ARBA" id="ARBA00023163"/>
    </source>
</evidence>
<dbReference type="GO" id="GO:0003677">
    <property type="term" value="F:DNA binding"/>
    <property type="evidence" value="ECO:0007669"/>
    <property type="project" value="UniProtKB-KW"/>
</dbReference>
<dbReference type="RefSeq" id="WP_281837527.1">
    <property type="nucleotide sequence ID" value="NZ_BSDY01000026.1"/>
</dbReference>
<dbReference type="AlphaFoldDB" id="A0A9W6GQ08"/>
<evidence type="ECO:0000256" key="1">
    <source>
        <dbReference type="ARBA" id="ARBA00023015"/>
    </source>
</evidence>
<dbReference type="InterPro" id="IPR000943">
    <property type="entry name" value="RNA_pol_sigma70"/>
</dbReference>
<proteinExistence type="predicted"/>
<dbReference type="SUPFAM" id="SSF88659">
    <property type="entry name" value="Sigma3 and sigma4 domains of RNA polymerase sigma factors"/>
    <property type="match status" value="2"/>
</dbReference>
<evidence type="ECO:0000313" key="6">
    <source>
        <dbReference type="EMBL" id="GLI57852.1"/>
    </source>
</evidence>
<dbReference type="InterPro" id="IPR013325">
    <property type="entry name" value="RNA_pol_sigma_r2"/>
</dbReference>
<keyword evidence="4" id="KW-0804">Transcription</keyword>
<dbReference type="PANTHER" id="PTHR30603:SF47">
    <property type="entry name" value="RNA POLYMERASE SIGMA FACTOR SIGD, CHLOROPLASTIC"/>
    <property type="match status" value="1"/>
</dbReference>
<dbReference type="GO" id="GO:0006352">
    <property type="term" value="P:DNA-templated transcription initiation"/>
    <property type="evidence" value="ECO:0007669"/>
    <property type="project" value="InterPro"/>
</dbReference>
<dbReference type="SUPFAM" id="SSF88946">
    <property type="entry name" value="Sigma2 domain of RNA polymerase sigma factors"/>
    <property type="match status" value="1"/>
</dbReference>
<evidence type="ECO:0000313" key="7">
    <source>
        <dbReference type="Proteomes" id="UP001144471"/>
    </source>
</evidence>
<dbReference type="PRINTS" id="PR00046">
    <property type="entry name" value="SIGMA70FCT"/>
</dbReference>
<dbReference type="Proteomes" id="UP001144471">
    <property type="component" value="Unassembled WGS sequence"/>
</dbReference>
<dbReference type="PROSITE" id="PS00715">
    <property type="entry name" value="SIGMA70_1"/>
    <property type="match status" value="1"/>
</dbReference>
<evidence type="ECO:0000256" key="2">
    <source>
        <dbReference type="ARBA" id="ARBA00023082"/>
    </source>
</evidence>
<dbReference type="Pfam" id="PF04545">
    <property type="entry name" value="Sigma70_r4"/>
    <property type="match status" value="1"/>
</dbReference>
<dbReference type="InterPro" id="IPR007627">
    <property type="entry name" value="RNA_pol_sigma70_r2"/>
</dbReference>
<dbReference type="InterPro" id="IPR014284">
    <property type="entry name" value="RNA_pol_sigma-70_dom"/>
</dbReference>
<dbReference type="EMBL" id="BSDY01000026">
    <property type="protein sequence ID" value="GLI57852.1"/>
    <property type="molecule type" value="Genomic_DNA"/>
</dbReference>
<dbReference type="GO" id="GO:0016987">
    <property type="term" value="F:sigma factor activity"/>
    <property type="evidence" value="ECO:0007669"/>
    <property type="project" value="UniProtKB-KW"/>
</dbReference>
<gene>
    <name evidence="6" type="ORF">PM10SUCC1_33660</name>
</gene>
<dbReference type="Gene3D" id="1.10.10.10">
    <property type="entry name" value="Winged helix-like DNA-binding domain superfamily/Winged helix DNA-binding domain"/>
    <property type="match status" value="2"/>
</dbReference>
<feature type="domain" description="RNA polymerase sigma-70" evidence="5">
    <location>
        <begin position="131"/>
        <end position="144"/>
    </location>
</feature>
<keyword evidence="7" id="KW-1185">Reference proteome</keyword>
<sequence length="329" mass="38011">MSITIEEIKRKIEEKKLSQGEFENFVSKCESETDYECILSCAIEAGIQLEDKEEKVMKKPVGDGYYSEEIVEQYFHEIGLYDPIKKEEEEEVVRKAQGGDEEARERLVTSNLRLVAKVAMKYSKSGTNYIDLIQEGTIGLIKAIDKYDFEKGHSFSSYAVWWIKRDIINSIANRINTIKIPNYIYLQNRKIKLFEIEFLDKNNRKPTYEEIAEGLELEVDEVKKLKEASEIGVSGMGEGSETYLGDYNTVEKIDSELNLLEERSRVSNLLKKVSVMERKVIEMYYGLGEDGKCSLKEIANELEISVDKVKLIRERALTKLKYAGERLWI</sequence>
<keyword evidence="3" id="KW-0238">DNA-binding</keyword>
<name>A0A9W6GQ08_9FUSO</name>
<reference evidence="6" key="1">
    <citation type="submission" date="2022-12" db="EMBL/GenBank/DDBJ databases">
        <title>Reference genome sequencing for broad-spectrum identification of bacterial and archaeal isolates by mass spectrometry.</title>
        <authorList>
            <person name="Sekiguchi Y."/>
            <person name="Tourlousse D.M."/>
        </authorList>
    </citation>
    <scope>NUCLEOTIDE SEQUENCE</scope>
    <source>
        <strain evidence="6">10succ1</strain>
    </source>
</reference>
<organism evidence="6 7">
    <name type="scientific">Propionigenium maris DSM 9537</name>
    <dbReference type="NCBI Taxonomy" id="1123000"/>
    <lineage>
        <taxon>Bacteria</taxon>
        <taxon>Fusobacteriati</taxon>
        <taxon>Fusobacteriota</taxon>
        <taxon>Fusobacteriia</taxon>
        <taxon>Fusobacteriales</taxon>
        <taxon>Fusobacteriaceae</taxon>
        <taxon>Propionigenium</taxon>
    </lineage>
</organism>
<keyword evidence="1" id="KW-0805">Transcription regulation</keyword>
<comment type="caution">
    <text evidence="6">The sequence shown here is derived from an EMBL/GenBank/DDBJ whole genome shotgun (WGS) entry which is preliminary data.</text>
</comment>